<organism evidence="3 4">
    <name type="scientific">Purpureocillium lilacinum</name>
    <name type="common">Paecilomyces lilacinus</name>
    <dbReference type="NCBI Taxonomy" id="33203"/>
    <lineage>
        <taxon>Eukaryota</taxon>
        <taxon>Fungi</taxon>
        <taxon>Dikarya</taxon>
        <taxon>Ascomycota</taxon>
        <taxon>Pezizomycotina</taxon>
        <taxon>Sordariomycetes</taxon>
        <taxon>Hypocreomycetidae</taxon>
        <taxon>Hypocreales</taxon>
        <taxon>Ophiocordycipitaceae</taxon>
        <taxon>Purpureocillium</taxon>
    </lineage>
</organism>
<sequence>MKAATILLSLTSVMAALDAETSATPTDIIPPPNTRMPPPHSETIVPPPNTRVPPPHSETTRPAHTSSYSAKVTPSVVTAGVSGRAAAKLGALFLVAGGIV</sequence>
<proteinExistence type="predicted"/>
<gene>
    <name evidence="3" type="ORF">VFPBJ_11597</name>
</gene>
<evidence type="ECO:0000313" key="3">
    <source>
        <dbReference type="EMBL" id="OAQ59777.1"/>
    </source>
</evidence>
<feature type="compositionally biased region" description="Pro residues" evidence="1">
    <location>
        <begin position="28"/>
        <end position="56"/>
    </location>
</feature>
<feature type="signal peptide" evidence="2">
    <location>
        <begin position="1"/>
        <end position="23"/>
    </location>
</feature>
<feature type="region of interest" description="Disordered" evidence="1">
    <location>
        <begin position="22"/>
        <end position="70"/>
    </location>
</feature>
<keyword evidence="2" id="KW-0732">Signal</keyword>
<feature type="compositionally biased region" description="Polar residues" evidence="1">
    <location>
        <begin position="60"/>
        <end position="70"/>
    </location>
</feature>
<protein>
    <submittedName>
        <fullName evidence="3">Uncharacterized protein</fullName>
    </submittedName>
</protein>
<name>A0A179F2W8_PURLI</name>
<dbReference type="Proteomes" id="UP000078240">
    <property type="component" value="Unassembled WGS sequence"/>
</dbReference>
<dbReference type="EMBL" id="LSBH01000037">
    <property type="protein sequence ID" value="OAQ59777.1"/>
    <property type="molecule type" value="Genomic_DNA"/>
</dbReference>
<dbReference type="AlphaFoldDB" id="A0A179F2W8"/>
<evidence type="ECO:0000256" key="1">
    <source>
        <dbReference type="SAM" id="MobiDB-lite"/>
    </source>
</evidence>
<accession>A0A179F2W8</accession>
<evidence type="ECO:0000313" key="4">
    <source>
        <dbReference type="Proteomes" id="UP000078240"/>
    </source>
</evidence>
<evidence type="ECO:0000256" key="2">
    <source>
        <dbReference type="SAM" id="SignalP"/>
    </source>
</evidence>
<feature type="chain" id="PRO_5008101243" evidence="2">
    <location>
        <begin position="24"/>
        <end position="100"/>
    </location>
</feature>
<comment type="caution">
    <text evidence="3">The sequence shown here is derived from an EMBL/GenBank/DDBJ whole genome shotgun (WGS) entry which is preliminary data.</text>
</comment>
<reference evidence="3 4" key="1">
    <citation type="submission" date="2016-01" db="EMBL/GenBank/DDBJ databases">
        <title>Biosynthesis of antibiotic leucinostatins and their inhibition on Phytophthora in bio-control Purpureocillium lilacinum.</title>
        <authorList>
            <person name="Wang G."/>
            <person name="Liu Z."/>
            <person name="Lin R."/>
            <person name="Li E."/>
            <person name="Mao Z."/>
            <person name="Ling J."/>
            <person name="Yin W."/>
            <person name="Xie B."/>
        </authorList>
    </citation>
    <scope>NUCLEOTIDE SEQUENCE [LARGE SCALE GENOMIC DNA]</scope>
    <source>
        <strain evidence="3">PLBJ-1</strain>
    </source>
</reference>